<dbReference type="OrthoDB" id="2937251at2"/>
<accession>A0A1M6TDA7</accession>
<dbReference type="RefSeq" id="WP_072904641.1">
    <property type="nucleotide sequence ID" value="NZ_FRAD01000043.1"/>
</dbReference>
<reference evidence="1 2" key="1">
    <citation type="submission" date="2016-11" db="EMBL/GenBank/DDBJ databases">
        <authorList>
            <person name="Jaros S."/>
            <person name="Januszkiewicz K."/>
            <person name="Wedrychowicz H."/>
        </authorList>
    </citation>
    <scope>NUCLEOTIDE SEQUENCE [LARGE SCALE GENOMIC DNA]</scope>
    <source>
        <strain evidence="1 2">DSM 3090</strain>
    </source>
</reference>
<dbReference type="Proteomes" id="UP000183952">
    <property type="component" value="Unassembled WGS sequence"/>
</dbReference>
<name>A0A1M6TDA7_9CLOT</name>
<dbReference type="EMBL" id="FRAD01000043">
    <property type="protein sequence ID" value="SHK54943.1"/>
    <property type="molecule type" value="Genomic_DNA"/>
</dbReference>
<keyword evidence="2" id="KW-1185">Reference proteome</keyword>
<gene>
    <name evidence="1" type="ORF">SAMN02745248_02790</name>
</gene>
<evidence type="ECO:0000313" key="2">
    <source>
        <dbReference type="Proteomes" id="UP000183952"/>
    </source>
</evidence>
<dbReference type="AlphaFoldDB" id="A0A1M6TDA7"/>
<proteinExistence type="predicted"/>
<evidence type="ECO:0000313" key="1">
    <source>
        <dbReference type="EMBL" id="SHK54943.1"/>
    </source>
</evidence>
<sequence length="125" mass="14407">MNVKVADILDENRVVVQVERNEFIAEWDGDKPERNESYAVEMDIDDELIWKTNICFSSENDNVIIQKDKGIKIVAKLDYNSEDNLATLKVYDSIVLIDIEGIKQDISNEWVEINCDSIRVSNINL</sequence>
<protein>
    <submittedName>
        <fullName evidence="1">Uncharacterized protein</fullName>
    </submittedName>
</protein>
<organism evidence="1 2">
    <name type="scientific">Hathewaya proteolytica DSM 3090</name>
    <dbReference type="NCBI Taxonomy" id="1121331"/>
    <lineage>
        <taxon>Bacteria</taxon>
        <taxon>Bacillati</taxon>
        <taxon>Bacillota</taxon>
        <taxon>Clostridia</taxon>
        <taxon>Eubacteriales</taxon>
        <taxon>Clostridiaceae</taxon>
        <taxon>Hathewaya</taxon>
    </lineage>
</organism>